<keyword evidence="4 5" id="KW-0472">Membrane</keyword>
<evidence type="ECO:0000256" key="4">
    <source>
        <dbReference type="ARBA" id="ARBA00023136"/>
    </source>
</evidence>
<reference evidence="7" key="1">
    <citation type="submission" date="2021-04" db="EMBL/GenBank/DDBJ databases">
        <authorList>
            <consortium name="Molecular Ecology Group"/>
        </authorList>
    </citation>
    <scope>NUCLEOTIDE SEQUENCE</scope>
</reference>
<dbReference type="PANTHER" id="PTHR46641">
    <property type="entry name" value="FMRFAMIDE RECEPTOR-RELATED"/>
    <property type="match status" value="1"/>
</dbReference>
<feature type="transmembrane region" description="Helical" evidence="5">
    <location>
        <begin position="277"/>
        <end position="298"/>
    </location>
</feature>
<dbReference type="GO" id="GO:0016020">
    <property type="term" value="C:membrane"/>
    <property type="evidence" value="ECO:0007669"/>
    <property type="project" value="UniProtKB-SubCell"/>
</dbReference>
<comment type="subcellular location">
    <subcellularLocation>
        <location evidence="1">Membrane</location>
    </subcellularLocation>
</comment>
<dbReference type="SMART" id="SM01381">
    <property type="entry name" value="7TM_GPCR_Srsx"/>
    <property type="match status" value="1"/>
</dbReference>
<dbReference type="GO" id="GO:0008528">
    <property type="term" value="F:G protein-coupled peptide receptor activity"/>
    <property type="evidence" value="ECO:0007669"/>
    <property type="project" value="InterPro"/>
</dbReference>
<dbReference type="OrthoDB" id="6276488at2759"/>
<organism evidence="7 8">
    <name type="scientific">Candidula unifasciata</name>
    <dbReference type="NCBI Taxonomy" id="100452"/>
    <lineage>
        <taxon>Eukaryota</taxon>
        <taxon>Metazoa</taxon>
        <taxon>Spiralia</taxon>
        <taxon>Lophotrochozoa</taxon>
        <taxon>Mollusca</taxon>
        <taxon>Gastropoda</taxon>
        <taxon>Heterobranchia</taxon>
        <taxon>Euthyneura</taxon>
        <taxon>Panpulmonata</taxon>
        <taxon>Eupulmonata</taxon>
        <taxon>Stylommatophora</taxon>
        <taxon>Helicina</taxon>
        <taxon>Helicoidea</taxon>
        <taxon>Geomitridae</taxon>
        <taxon>Candidula</taxon>
    </lineage>
</organism>
<dbReference type="InterPro" id="IPR000276">
    <property type="entry name" value="GPCR_Rhodpsn"/>
</dbReference>
<dbReference type="Pfam" id="PF10324">
    <property type="entry name" value="7TM_GPCR_Srw"/>
    <property type="match status" value="1"/>
</dbReference>
<dbReference type="PRINTS" id="PR00237">
    <property type="entry name" value="GPCRRHODOPSN"/>
</dbReference>
<dbReference type="PANTHER" id="PTHR46641:SF2">
    <property type="entry name" value="FMRFAMIDE RECEPTOR"/>
    <property type="match status" value="1"/>
</dbReference>
<feature type="transmembrane region" description="Helical" evidence="5">
    <location>
        <begin position="110"/>
        <end position="131"/>
    </location>
</feature>
<dbReference type="InterPro" id="IPR017452">
    <property type="entry name" value="GPCR_Rhodpsn_7TM"/>
</dbReference>
<comment type="caution">
    <text evidence="7">The sequence shown here is derived from an EMBL/GenBank/DDBJ whole genome shotgun (WGS) entry which is preliminary data.</text>
</comment>
<evidence type="ECO:0000259" key="6">
    <source>
        <dbReference type="PROSITE" id="PS50262"/>
    </source>
</evidence>
<keyword evidence="2 5" id="KW-0812">Transmembrane</keyword>
<protein>
    <recommendedName>
        <fullName evidence="6">G-protein coupled receptors family 1 profile domain-containing protein</fullName>
    </recommendedName>
</protein>
<sequence length="363" mass="42102">MSTNNTHLYTLDIINSTQPMITPVFAKIDYLTYATRWFNQFVVGPVICSVGIVSNVISIVIIVKSGLRKPSNIFLFGLAIADTMALLYIFDVSDYLYMQNRDCIYYGCNLLFFSYAPALTLFVFKVFLFFLSALGARLSTVITVIITAERLIAVFNPLKLKRIVTRSRAWMVLFFSLLFWLPWSIFQIFWFKFNSEYNDRFQSFTTWDSMSDYFNSSSFDVGWFSDVIISQPSHTLPLIIVAIGSLAISIKLRIIASHRQKMVSGTSVQRSASKTTKTLLMVCLIYSITRFCFVIRYIPSFYFDDSDVNKVSLFYDIIRYRFVDINSSCNFFVYVAFNPTFRHIFENLFSRRRIEEESESAYA</sequence>
<evidence type="ECO:0000256" key="2">
    <source>
        <dbReference type="ARBA" id="ARBA00022692"/>
    </source>
</evidence>
<name>A0A8S4A4Y4_9EUPU</name>
<dbReference type="Proteomes" id="UP000678393">
    <property type="component" value="Unassembled WGS sequence"/>
</dbReference>
<keyword evidence="3 5" id="KW-1133">Transmembrane helix</keyword>
<dbReference type="PROSITE" id="PS50262">
    <property type="entry name" value="G_PROTEIN_RECEP_F1_2"/>
    <property type="match status" value="1"/>
</dbReference>
<feature type="transmembrane region" description="Helical" evidence="5">
    <location>
        <begin position="73"/>
        <end position="90"/>
    </location>
</feature>
<feature type="transmembrane region" description="Helical" evidence="5">
    <location>
        <begin position="41"/>
        <end position="61"/>
    </location>
</feature>
<evidence type="ECO:0000313" key="7">
    <source>
        <dbReference type="EMBL" id="CAG5135590.1"/>
    </source>
</evidence>
<feature type="transmembrane region" description="Helical" evidence="5">
    <location>
        <begin position="236"/>
        <end position="256"/>
    </location>
</feature>
<dbReference type="InterPro" id="IPR019427">
    <property type="entry name" value="7TM_GPCR_serpentine_rcpt_Srw"/>
</dbReference>
<dbReference type="InterPro" id="IPR052954">
    <property type="entry name" value="GPCR-Ligand_Int"/>
</dbReference>
<evidence type="ECO:0000313" key="8">
    <source>
        <dbReference type="Proteomes" id="UP000678393"/>
    </source>
</evidence>
<proteinExistence type="predicted"/>
<dbReference type="AlphaFoldDB" id="A0A8S4A4Y4"/>
<accession>A0A8S4A4Y4</accession>
<dbReference type="Gene3D" id="1.20.1070.10">
    <property type="entry name" value="Rhodopsin 7-helix transmembrane proteins"/>
    <property type="match status" value="1"/>
</dbReference>
<keyword evidence="8" id="KW-1185">Reference proteome</keyword>
<gene>
    <name evidence="7" type="ORF">CUNI_LOCUS21148</name>
</gene>
<feature type="domain" description="G-protein coupled receptors family 1 profile" evidence="6">
    <location>
        <begin position="54"/>
        <end position="334"/>
    </location>
</feature>
<evidence type="ECO:0000256" key="3">
    <source>
        <dbReference type="ARBA" id="ARBA00022989"/>
    </source>
</evidence>
<evidence type="ECO:0000256" key="1">
    <source>
        <dbReference type="ARBA" id="ARBA00004370"/>
    </source>
</evidence>
<evidence type="ECO:0000256" key="5">
    <source>
        <dbReference type="SAM" id="Phobius"/>
    </source>
</evidence>
<dbReference type="SUPFAM" id="SSF81321">
    <property type="entry name" value="Family A G protein-coupled receptor-like"/>
    <property type="match status" value="1"/>
</dbReference>
<dbReference type="EMBL" id="CAJHNH020008434">
    <property type="protein sequence ID" value="CAG5135590.1"/>
    <property type="molecule type" value="Genomic_DNA"/>
</dbReference>
<feature type="transmembrane region" description="Helical" evidence="5">
    <location>
        <begin position="169"/>
        <end position="191"/>
    </location>
</feature>